<feature type="compositionally biased region" description="Pro residues" evidence="5">
    <location>
        <begin position="203"/>
        <end position="214"/>
    </location>
</feature>
<dbReference type="Proteomes" id="UP000663825">
    <property type="component" value="Unassembled WGS sequence"/>
</dbReference>
<organism evidence="7 12">
    <name type="scientific">Rotaria socialis</name>
    <dbReference type="NCBI Taxonomy" id="392032"/>
    <lineage>
        <taxon>Eukaryota</taxon>
        <taxon>Metazoa</taxon>
        <taxon>Spiralia</taxon>
        <taxon>Gnathifera</taxon>
        <taxon>Rotifera</taxon>
        <taxon>Eurotatoria</taxon>
        <taxon>Bdelloidea</taxon>
        <taxon>Philodinida</taxon>
        <taxon>Philodinidae</taxon>
        <taxon>Rotaria</taxon>
    </lineage>
</organism>
<feature type="region of interest" description="Disordered" evidence="5">
    <location>
        <begin position="139"/>
        <end position="214"/>
    </location>
</feature>
<dbReference type="GO" id="GO:0005737">
    <property type="term" value="C:cytoplasm"/>
    <property type="evidence" value="ECO:0007669"/>
    <property type="project" value="UniProtKB-SubCell"/>
</dbReference>
<dbReference type="EMBL" id="CAJOBS010002018">
    <property type="protein sequence ID" value="CAF4783931.1"/>
    <property type="molecule type" value="Genomic_DNA"/>
</dbReference>
<evidence type="ECO:0000313" key="11">
    <source>
        <dbReference type="EMBL" id="CAF4783931.1"/>
    </source>
</evidence>
<reference evidence="7" key="1">
    <citation type="submission" date="2021-02" db="EMBL/GenBank/DDBJ databases">
        <authorList>
            <person name="Nowell W R."/>
        </authorList>
    </citation>
    <scope>NUCLEOTIDE SEQUENCE</scope>
</reference>
<evidence type="ECO:0000313" key="12">
    <source>
        <dbReference type="Proteomes" id="UP000663825"/>
    </source>
</evidence>
<dbReference type="OrthoDB" id="8707547at2759"/>
<keyword evidence="13" id="KW-1185">Reference proteome</keyword>
<evidence type="ECO:0000313" key="9">
    <source>
        <dbReference type="EMBL" id="CAF4288109.1"/>
    </source>
</evidence>
<proteinExistence type="inferred from homology"/>
<keyword evidence="4" id="KW-0597">Phosphoprotein</keyword>
<evidence type="ECO:0000313" key="13">
    <source>
        <dbReference type="Proteomes" id="UP000663873"/>
    </source>
</evidence>
<dbReference type="Proteomes" id="UP000663865">
    <property type="component" value="Unassembled WGS sequence"/>
</dbReference>
<dbReference type="Proteomes" id="UP000663873">
    <property type="component" value="Unassembled WGS sequence"/>
</dbReference>
<evidence type="ECO:0000313" key="8">
    <source>
        <dbReference type="EMBL" id="CAF3495177.1"/>
    </source>
</evidence>
<comment type="caution">
    <text evidence="7">The sequence shown here is derived from an EMBL/GenBank/DDBJ whole genome shotgun (WGS) entry which is preliminary data.</text>
</comment>
<dbReference type="Proteomes" id="UP000663851">
    <property type="component" value="Unassembled WGS sequence"/>
</dbReference>
<evidence type="ECO:0000313" key="7">
    <source>
        <dbReference type="EMBL" id="CAF3345918.1"/>
    </source>
</evidence>
<evidence type="ECO:0008006" key="14">
    <source>
        <dbReference type="Google" id="ProtNLM"/>
    </source>
</evidence>
<comment type="similarity">
    <text evidence="2">Belongs to the MLF family.</text>
</comment>
<keyword evidence="3" id="KW-0963">Cytoplasm</keyword>
<evidence type="ECO:0000256" key="5">
    <source>
        <dbReference type="SAM" id="MobiDB-lite"/>
    </source>
</evidence>
<dbReference type="EMBL" id="CAJNXB010003902">
    <property type="protein sequence ID" value="CAF3345918.1"/>
    <property type="molecule type" value="Genomic_DNA"/>
</dbReference>
<dbReference type="EMBL" id="CAJNYV010002710">
    <property type="protein sequence ID" value="CAF3495177.1"/>
    <property type="molecule type" value="Genomic_DNA"/>
</dbReference>
<protein>
    <recommendedName>
        <fullName evidence="14">Myeloid leukemia factor</fullName>
    </recommendedName>
</protein>
<feature type="compositionally biased region" description="Polar residues" evidence="5">
    <location>
        <begin position="160"/>
        <end position="177"/>
    </location>
</feature>
<sequence length="214" mass="24484">MSYPIQRNKPGNDSLVDQQLEKSLFDSDHDDDIFRSFFGLANRMMSETLRSGPNINGVSTFMSSDSNNPNVKVFGLSSMNVTQISRGPDGRPRVIQAHDERRMGPGGVWQTKKALRDPDHGIDRMQVGYFVGDRGEIVERHLDPNSGQYQQETKRRGIPSNEQNFSNNWRAQAQQAMQRPHPLPTQSHQQQQLPLHYEQYPQQAPPSPPSYQYY</sequence>
<comment type="subcellular location">
    <subcellularLocation>
        <location evidence="1">Cytoplasm</location>
    </subcellularLocation>
</comment>
<dbReference type="EMBL" id="CAJOBP010001485">
    <property type="protein sequence ID" value="CAF4288109.1"/>
    <property type="molecule type" value="Genomic_DNA"/>
</dbReference>
<dbReference type="EMBL" id="CAJNYD010001400">
    <property type="protein sequence ID" value="CAF3335118.1"/>
    <property type="molecule type" value="Genomic_DNA"/>
</dbReference>
<accession>A0A817VRW1</accession>
<dbReference type="AlphaFoldDB" id="A0A817VRW1"/>
<evidence type="ECO:0000313" key="10">
    <source>
        <dbReference type="EMBL" id="CAF4416213.1"/>
    </source>
</evidence>
<evidence type="ECO:0000256" key="3">
    <source>
        <dbReference type="ARBA" id="ARBA00022490"/>
    </source>
</evidence>
<evidence type="ECO:0000256" key="4">
    <source>
        <dbReference type="ARBA" id="ARBA00022553"/>
    </source>
</evidence>
<name>A0A817VRW1_9BILA</name>
<dbReference type="InterPro" id="IPR019376">
    <property type="entry name" value="Myeloid_leukemia_factor"/>
</dbReference>
<dbReference type="Pfam" id="PF10248">
    <property type="entry name" value="Mlf1IP"/>
    <property type="match status" value="1"/>
</dbReference>
<gene>
    <name evidence="10" type="ORF">HFQ381_LOCUS21214</name>
    <name evidence="8" type="ORF">KIK155_LOCUS15414</name>
    <name evidence="6" type="ORF">LUA448_LOCUS11586</name>
    <name evidence="7" type="ORF">TIS948_LOCUS22812</name>
    <name evidence="11" type="ORF">TOA249_LOCUS22318</name>
    <name evidence="9" type="ORF">UJA718_LOCUS11831</name>
</gene>
<dbReference type="Proteomes" id="UP000663838">
    <property type="component" value="Unassembled WGS sequence"/>
</dbReference>
<evidence type="ECO:0000256" key="2">
    <source>
        <dbReference type="ARBA" id="ARBA00008332"/>
    </source>
</evidence>
<dbReference type="EMBL" id="CAJOBO010001883">
    <property type="protein sequence ID" value="CAF4416213.1"/>
    <property type="molecule type" value="Genomic_DNA"/>
</dbReference>
<evidence type="ECO:0000313" key="6">
    <source>
        <dbReference type="EMBL" id="CAF3335118.1"/>
    </source>
</evidence>
<evidence type="ECO:0000256" key="1">
    <source>
        <dbReference type="ARBA" id="ARBA00004496"/>
    </source>
</evidence>
<feature type="compositionally biased region" description="Polar residues" evidence="5">
    <location>
        <begin position="184"/>
        <end position="193"/>
    </location>
</feature>
<dbReference type="Proteomes" id="UP000663833">
    <property type="component" value="Unassembled WGS sequence"/>
</dbReference>